<dbReference type="GO" id="GO:0005829">
    <property type="term" value="C:cytosol"/>
    <property type="evidence" value="ECO:0007669"/>
    <property type="project" value="TreeGrafter"/>
</dbReference>
<dbReference type="InterPro" id="IPR011989">
    <property type="entry name" value="ARM-like"/>
</dbReference>
<dbReference type="InterPro" id="IPR054573">
    <property type="entry name" value="PP2A/SF3B1-like_HEAT"/>
</dbReference>
<evidence type="ECO:0000256" key="1">
    <source>
        <dbReference type="ARBA" id="ARBA00022737"/>
    </source>
</evidence>
<dbReference type="Pfam" id="PF22646">
    <property type="entry name" value="PPP2R1A-like_HEAT"/>
    <property type="match status" value="1"/>
</dbReference>
<dbReference type="InterPro" id="IPR021133">
    <property type="entry name" value="HEAT_type_2"/>
</dbReference>
<dbReference type="GO" id="GO:0019888">
    <property type="term" value="F:protein phosphatase regulator activity"/>
    <property type="evidence" value="ECO:0007669"/>
    <property type="project" value="TreeGrafter"/>
</dbReference>
<feature type="repeat" description="HEAT" evidence="3">
    <location>
        <begin position="294"/>
        <end position="332"/>
    </location>
</feature>
<dbReference type="PROSITE" id="PS50077">
    <property type="entry name" value="HEAT_REPEAT"/>
    <property type="match status" value="4"/>
</dbReference>
<dbReference type="InterPro" id="IPR051023">
    <property type="entry name" value="PP2A_Regulatory_Subunit_A"/>
</dbReference>
<evidence type="ECO:0000256" key="3">
    <source>
        <dbReference type="PROSITE-ProRule" id="PRU00103"/>
    </source>
</evidence>
<dbReference type="EMBL" id="HBGJ01031940">
    <property type="protein sequence ID" value="CAD9261844.1"/>
    <property type="molecule type" value="Transcribed_RNA"/>
</dbReference>
<dbReference type="InterPro" id="IPR016024">
    <property type="entry name" value="ARM-type_fold"/>
</dbReference>
<evidence type="ECO:0000256" key="2">
    <source>
        <dbReference type="ARBA" id="ARBA00038332"/>
    </source>
</evidence>
<dbReference type="Pfam" id="PF02985">
    <property type="entry name" value="HEAT"/>
    <property type="match status" value="1"/>
</dbReference>
<dbReference type="SUPFAM" id="SSF48371">
    <property type="entry name" value="ARM repeat"/>
    <property type="match status" value="1"/>
</dbReference>
<reference evidence="5" key="1">
    <citation type="submission" date="2021-01" db="EMBL/GenBank/DDBJ databases">
        <authorList>
            <person name="Corre E."/>
            <person name="Pelletier E."/>
            <person name="Niang G."/>
            <person name="Scheremetjew M."/>
            <person name="Finn R."/>
            <person name="Kale V."/>
            <person name="Holt S."/>
            <person name="Cochrane G."/>
            <person name="Meng A."/>
            <person name="Brown T."/>
            <person name="Cohen L."/>
        </authorList>
    </citation>
    <scope>NUCLEOTIDE SEQUENCE</scope>
    <source>
        <strain evidence="5">CCMP2877</strain>
    </source>
</reference>
<evidence type="ECO:0000313" key="5">
    <source>
        <dbReference type="EMBL" id="CAD9261844.1"/>
    </source>
</evidence>
<organism evidence="5">
    <name type="scientific">Phaeomonas parva</name>
    <dbReference type="NCBI Taxonomy" id="124430"/>
    <lineage>
        <taxon>Eukaryota</taxon>
        <taxon>Sar</taxon>
        <taxon>Stramenopiles</taxon>
        <taxon>Ochrophyta</taxon>
        <taxon>Pinguiophyceae</taxon>
        <taxon>Pinguiochrysidales</taxon>
        <taxon>Pinguiochrysidaceae</taxon>
        <taxon>Phaeomonas</taxon>
    </lineage>
</organism>
<dbReference type="AlphaFoldDB" id="A0A7S1UAV2"/>
<feature type="repeat" description="HEAT" evidence="3">
    <location>
        <begin position="255"/>
        <end position="293"/>
    </location>
</feature>
<keyword evidence="1" id="KW-0677">Repeat</keyword>
<dbReference type="Gene3D" id="1.25.10.10">
    <property type="entry name" value="Leucine-rich Repeat Variant"/>
    <property type="match status" value="1"/>
</dbReference>
<dbReference type="InterPro" id="IPR000357">
    <property type="entry name" value="HEAT"/>
</dbReference>
<dbReference type="PANTHER" id="PTHR10648:SF4">
    <property type="entry name" value="PROTEIN PHOSPHATASE 2 (FORMERLY 2A), REGULATORY SUBUNIT A, BETA ISOFORM-RELATED"/>
    <property type="match status" value="1"/>
</dbReference>
<feature type="repeat" description="HEAT" evidence="3">
    <location>
        <begin position="611"/>
        <end position="639"/>
    </location>
</feature>
<comment type="similarity">
    <text evidence="2">Belongs to the phosphatase 2A regulatory subunit A family.</text>
</comment>
<evidence type="ECO:0000259" key="4">
    <source>
        <dbReference type="Pfam" id="PF22646"/>
    </source>
</evidence>
<dbReference type="PANTHER" id="PTHR10648">
    <property type="entry name" value="SERINE/THREONINE-PROTEIN PHOSPHATASE PP2A 65 KDA REGULATORY SUBUNIT"/>
    <property type="match status" value="1"/>
</dbReference>
<dbReference type="GO" id="GO:0005634">
    <property type="term" value="C:nucleus"/>
    <property type="evidence" value="ECO:0007669"/>
    <property type="project" value="TreeGrafter"/>
</dbReference>
<proteinExistence type="inferred from homology"/>
<sequence>MAGMGVDTSELLRLLQNDLQQSDVEIQLSAVKRLGKLAKVLGPELTRGELLTFLFEMTCIENPEDKAADEVLFNMSKQLGEFVPLVGGAEFGGAIIAPLAEIATTEETLVRDAAVAAMNKIFEVCPSDDASSSDVAMRTIRRLSGDSNEPIWFTSKMSACGIFASAFNKLANAQKAEALEIFKKHCADELPMVRRAAAKALTPLSAILQTADEVVEVYELWNKLCGDVYDNVRLLAALAIAELIKKLPTTSHEEAVSTFQSICEDKSWRVRLSLAKVFPSVIETVGEELAVSTLVNSFVALLQDHEAEVRGVACKAISNVCGVVGGEVFNGSVVPVLAELSADTAHDPELKVRTPLVQELTRLPSSITQDEAAQSVLPILSNCVTDANGQVMPPGLGPGPADLQLMILRELSMGSEDSQDNTTNVVSGVQRPWMRSRGNAEEREALVNIMVHGLEASFLEGLLSDVNWRVREAAVLCVPRLVAVRGGDFFLESLEVPFYKMIEDKVAAVRRATGQCLGDLSRQLGSDHTAAKILPRLRSSATGNNYQLRISAVEALGWLCTENAGADVLEEVAAALSAACSDGVANVRLAGVGSLAKLAKVASEEVLQSSVVPQVTELLQDDDEDVKHMANLILETTSA</sequence>
<feature type="domain" description="Phosphatase PP2A regulatory subunit A/Splicing factor 3B subunit 1-like HEAT repeat" evidence="4">
    <location>
        <begin position="288"/>
        <end position="345"/>
    </location>
</feature>
<feature type="repeat" description="HEAT" evidence="3">
    <location>
        <begin position="11"/>
        <end position="49"/>
    </location>
</feature>
<dbReference type="GO" id="GO:0000159">
    <property type="term" value="C:protein phosphatase type 2A complex"/>
    <property type="evidence" value="ECO:0007669"/>
    <property type="project" value="TreeGrafter"/>
</dbReference>
<name>A0A7S1UAV2_9STRA</name>
<gene>
    <name evidence="5" type="ORF">PPAR1163_LOCUS20224</name>
</gene>
<protein>
    <recommendedName>
        <fullName evidence="4">Phosphatase PP2A regulatory subunit A/Splicing factor 3B subunit 1-like HEAT repeat domain-containing protein</fullName>
    </recommendedName>
</protein>
<accession>A0A7S1UAV2</accession>